<keyword evidence="5 7" id="KW-0963">Cytoplasm</keyword>
<dbReference type="SUPFAM" id="SSF109755">
    <property type="entry name" value="PhoU-like"/>
    <property type="match status" value="1"/>
</dbReference>
<dbReference type="FunFam" id="1.20.58.220:FF:000004">
    <property type="entry name" value="Phosphate-specific transport system accessory protein PhoU"/>
    <property type="match status" value="1"/>
</dbReference>
<evidence type="ECO:0000256" key="8">
    <source>
        <dbReference type="SAM" id="Coils"/>
    </source>
</evidence>
<feature type="coiled-coil region" evidence="8">
    <location>
        <begin position="21"/>
        <end position="48"/>
    </location>
</feature>
<dbReference type="GO" id="GO:0005737">
    <property type="term" value="C:cytoplasm"/>
    <property type="evidence" value="ECO:0007669"/>
    <property type="project" value="UniProtKB-SubCell"/>
</dbReference>
<dbReference type="Gene3D" id="1.20.58.220">
    <property type="entry name" value="Phosphate transport system protein phou homolog 2, domain 2"/>
    <property type="match status" value="1"/>
</dbReference>
<evidence type="ECO:0000256" key="2">
    <source>
        <dbReference type="ARBA" id="ARBA00008107"/>
    </source>
</evidence>
<accession>A0A4R3KIU2</accession>
<dbReference type="InterPro" id="IPR038078">
    <property type="entry name" value="PhoU-like_sf"/>
</dbReference>
<proteinExistence type="inferred from homology"/>
<dbReference type="AlphaFoldDB" id="A0A4R3KIU2"/>
<evidence type="ECO:0000256" key="7">
    <source>
        <dbReference type="PIRNR" id="PIRNR003107"/>
    </source>
</evidence>
<keyword evidence="8" id="KW-0175">Coiled coil</keyword>
<keyword evidence="6 7" id="KW-0592">Phosphate transport</keyword>
<keyword evidence="11" id="KW-1185">Reference proteome</keyword>
<dbReference type="GO" id="GO:0006817">
    <property type="term" value="P:phosphate ion transport"/>
    <property type="evidence" value="ECO:0007669"/>
    <property type="project" value="UniProtKB-KW"/>
</dbReference>
<evidence type="ECO:0000313" key="10">
    <source>
        <dbReference type="EMBL" id="TCS83537.1"/>
    </source>
</evidence>
<dbReference type="OrthoDB" id="9814256at2"/>
<evidence type="ECO:0000256" key="6">
    <source>
        <dbReference type="ARBA" id="ARBA00022592"/>
    </source>
</evidence>
<dbReference type="GO" id="GO:0045936">
    <property type="term" value="P:negative regulation of phosphate metabolic process"/>
    <property type="evidence" value="ECO:0007669"/>
    <property type="project" value="InterPro"/>
</dbReference>
<dbReference type="PANTHER" id="PTHR42930:SF3">
    <property type="entry name" value="PHOSPHATE-SPECIFIC TRANSPORT SYSTEM ACCESSORY PROTEIN PHOU"/>
    <property type="match status" value="1"/>
</dbReference>
<comment type="caution">
    <text evidence="10">The sequence shown here is derived from an EMBL/GenBank/DDBJ whole genome shotgun (WGS) entry which is preliminary data.</text>
</comment>
<dbReference type="PANTHER" id="PTHR42930">
    <property type="entry name" value="PHOSPHATE-SPECIFIC TRANSPORT SYSTEM ACCESSORY PROTEIN PHOU"/>
    <property type="match status" value="1"/>
</dbReference>
<reference evidence="10 11" key="1">
    <citation type="submission" date="2019-03" db="EMBL/GenBank/DDBJ databases">
        <title>Genomic Encyclopedia of Type Strains, Phase IV (KMG-IV): sequencing the most valuable type-strain genomes for metagenomic binning, comparative biology and taxonomic classification.</title>
        <authorList>
            <person name="Goeker M."/>
        </authorList>
    </citation>
    <scope>NUCLEOTIDE SEQUENCE [LARGE SCALE GENOMIC DNA]</scope>
    <source>
        <strain evidence="10 11">DSM 23802</strain>
    </source>
</reference>
<comment type="subunit">
    <text evidence="3 7">Homodimer.</text>
</comment>
<evidence type="ECO:0000256" key="5">
    <source>
        <dbReference type="ARBA" id="ARBA00022490"/>
    </source>
</evidence>
<sequence length="218" mass="24881">MHRKTFDQELNNLQQKLVHMGQFVEQALERALESLSNLNRELARKVVDDDIKVNEMEAEIEMLALQLIATQQPVAKDLRKIIAAIKIASSLERMADLSVDIAKVTIRIQEDQLMKPLIDIPKMAEMVKEMLANGIESYIHEKVELAFGLAEIDDRVDKLYSQVLRDLLEIMTERPETLSQAMLLSFVARYIERIGDHATNIGESVIYLVKGKKPDLNL</sequence>
<dbReference type="InterPro" id="IPR026022">
    <property type="entry name" value="PhoU_dom"/>
</dbReference>
<organism evidence="10 11">
    <name type="scientific">Tepidibacillus fermentans</name>
    <dbReference type="NCBI Taxonomy" id="1281767"/>
    <lineage>
        <taxon>Bacteria</taxon>
        <taxon>Bacillati</taxon>
        <taxon>Bacillota</taxon>
        <taxon>Bacilli</taxon>
        <taxon>Bacillales</taxon>
        <taxon>Bacillaceae</taxon>
        <taxon>Tepidibacillus</taxon>
    </lineage>
</organism>
<dbReference type="NCBIfam" id="TIGR02135">
    <property type="entry name" value="phoU_full"/>
    <property type="match status" value="1"/>
</dbReference>
<dbReference type="EMBL" id="SMAB01000004">
    <property type="protein sequence ID" value="TCS83537.1"/>
    <property type="molecule type" value="Genomic_DNA"/>
</dbReference>
<feature type="domain" description="PhoU" evidence="9">
    <location>
        <begin position="120"/>
        <end position="205"/>
    </location>
</feature>
<gene>
    <name evidence="10" type="ORF">EDD72_10487</name>
</gene>
<feature type="domain" description="PhoU" evidence="9">
    <location>
        <begin position="18"/>
        <end position="104"/>
    </location>
</feature>
<dbReference type="Proteomes" id="UP000295788">
    <property type="component" value="Unassembled WGS sequence"/>
</dbReference>
<evidence type="ECO:0000256" key="1">
    <source>
        <dbReference type="ARBA" id="ARBA00004496"/>
    </source>
</evidence>
<name>A0A4R3KIU2_9BACI</name>
<evidence type="ECO:0000256" key="4">
    <source>
        <dbReference type="ARBA" id="ARBA00022448"/>
    </source>
</evidence>
<dbReference type="PIRSF" id="PIRSF003107">
    <property type="entry name" value="PhoU"/>
    <property type="match status" value="1"/>
</dbReference>
<comment type="subcellular location">
    <subcellularLocation>
        <location evidence="1 7">Cytoplasm</location>
    </subcellularLocation>
</comment>
<evidence type="ECO:0000256" key="3">
    <source>
        <dbReference type="ARBA" id="ARBA00011738"/>
    </source>
</evidence>
<dbReference type="RefSeq" id="WP_132767449.1">
    <property type="nucleotide sequence ID" value="NZ_SMAB01000004.1"/>
</dbReference>
<comment type="similarity">
    <text evidence="2 7">Belongs to the PhoU family.</text>
</comment>
<protein>
    <recommendedName>
        <fullName evidence="7">Phosphate-specific transport system accessory protein PhoU</fullName>
    </recommendedName>
</protein>
<evidence type="ECO:0000259" key="9">
    <source>
        <dbReference type="Pfam" id="PF01895"/>
    </source>
</evidence>
<dbReference type="Pfam" id="PF01895">
    <property type="entry name" value="PhoU"/>
    <property type="match status" value="2"/>
</dbReference>
<keyword evidence="4 7" id="KW-0813">Transport</keyword>
<comment type="function">
    <text evidence="7">Plays a role in the regulation of phosphate uptake.</text>
</comment>
<evidence type="ECO:0000313" key="11">
    <source>
        <dbReference type="Proteomes" id="UP000295788"/>
    </source>
</evidence>
<dbReference type="GO" id="GO:0030643">
    <property type="term" value="P:intracellular phosphate ion homeostasis"/>
    <property type="evidence" value="ECO:0007669"/>
    <property type="project" value="InterPro"/>
</dbReference>
<dbReference type="InterPro" id="IPR028366">
    <property type="entry name" value="PhoU"/>
</dbReference>